<dbReference type="RefSeq" id="WP_261920458.1">
    <property type="nucleotide sequence ID" value="NZ_CP022011.1"/>
</dbReference>
<evidence type="ECO:0000313" key="13">
    <source>
        <dbReference type="Proteomes" id="UP000955338"/>
    </source>
</evidence>
<dbReference type="InterPro" id="IPR048458">
    <property type="entry name" value="MalQ_N"/>
</dbReference>
<comment type="similarity">
    <text evidence="2 10">Belongs to the disproportionating enzyme family.</text>
</comment>
<accession>A0A8D4J0N4</accession>
<keyword evidence="5 10" id="KW-0328">Glycosyltransferase</keyword>
<gene>
    <name evidence="12" type="ORF">CEP48_06075</name>
</gene>
<dbReference type="GO" id="GO:0004134">
    <property type="term" value="F:4-alpha-glucanotransferase activity"/>
    <property type="evidence" value="ECO:0007669"/>
    <property type="project" value="UniProtKB-EC"/>
</dbReference>
<evidence type="ECO:0000256" key="10">
    <source>
        <dbReference type="RuleBase" id="RU361207"/>
    </source>
</evidence>
<evidence type="ECO:0000256" key="4">
    <source>
        <dbReference type="ARBA" id="ARBA00020295"/>
    </source>
</evidence>
<dbReference type="Pfam" id="PF02446">
    <property type="entry name" value="Glyco_hydro_77"/>
    <property type="match status" value="1"/>
</dbReference>
<proteinExistence type="inferred from homology"/>
<evidence type="ECO:0000313" key="12">
    <source>
        <dbReference type="EMBL" id="QDJ15020.1"/>
    </source>
</evidence>
<evidence type="ECO:0000256" key="1">
    <source>
        <dbReference type="ARBA" id="ARBA00000439"/>
    </source>
</evidence>
<protein>
    <recommendedName>
        <fullName evidence="4 10">4-alpha-glucanotransferase</fullName>
        <ecNumber evidence="3 10">2.4.1.25</ecNumber>
    </recommendedName>
    <alternativeName>
        <fullName evidence="8 10">Amylomaltase</fullName>
    </alternativeName>
    <alternativeName>
        <fullName evidence="9 10">Disproportionating enzyme</fullName>
    </alternativeName>
</protein>
<dbReference type="PANTHER" id="PTHR32438">
    <property type="entry name" value="4-ALPHA-GLUCANOTRANSFERASE DPE1, CHLOROPLASTIC/AMYLOPLASTIC"/>
    <property type="match status" value="1"/>
</dbReference>
<dbReference type="GO" id="GO:0005975">
    <property type="term" value="P:carbohydrate metabolic process"/>
    <property type="evidence" value="ECO:0007669"/>
    <property type="project" value="InterPro"/>
</dbReference>
<name>A0A8D4J0N4_9PAST</name>
<evidence type="ECO:0000256" key="3">
    <source>
        <dbReference type="ARBA" id="ARBA00012560"/>
    </source>
</evidence>
<dbReference type="AlphaFoldDB" id="A0A8D4J0N4"/>
<evidence type="ECO:0000256" key="8">
    <source>
        <dbReference type="ARBA" id="ARBA00031423"/>
    </source>
</evidence>
<evidence type="ECO:0000256" key="5">
    <source>
        <dbReference type="ARBA" id="ARBA00022676"/>
    </source>
</evidence>
<dbReference type="NCBIfam" id="NF008274">
    <property type="entry name" value="PRK11052.1"/>
    <property type="match status" value="1"/>
</dbReference>
<keyword evidence="6 10" id="KW-0808">Transferase</keyword>
<dbReference type="PANTHER" id="PTHR32438:SF5">
    <property type="entry name" value="4-ALPHA-GLUCANOTRANSFERASE DPE1, CHLOROPLASTIC_AMYLOPLASTIC"/>
    <property type="match status" value="1"/>
</dbReference>
<dbReference type="Proteomes" id="UP000955338">
    <property type="component" value="Chromosome"/>
</dbReference>
<feature type="domain" description="MalQ N-terminal beta-sandwich" evidence="11">
    <location>
        <begin position="54"/>
        <end position="131"/>
    </location>
</feature>
<dbReference type="Pfam" id="PF21226">
    <property type="entry name" value="MalQ_N"/>
    <property type="match status" value="1"/>
</dbReference>
<reference evidence="12" key="1">
    <citation type="submission" date="2017-06" db="EMBL/GenBank/DDBJ databases">
        <title>Genome sequencing of pathogenic and non-pathogenic strains within Bisgaard taxon 40.</title>
        <authorList>
            <person name="Ladner J.T."/>
            <person name="Lovett S.P."/>
            <person name="Koroleva G."/>
            <person name="Lorch J.M."/>
        </authorList>
    </citation>
    <scope>NUCLEOTIDE SEQUENCE</scope>
    <source>
        <strain evidence="12">27576-1-I1</strain>
    </source>
</reference>
<organism evidence="12 13">
    <name type="scientific">Mergibacter septicus</name>
    <dbReference type="NCBI Taxonomy" id="221402"/>
    <lineage>
        <taxon>Bacteria</taxon>
        <taxon>Pseudomonadati</taxon>
        <taxon>Pseudomonadota</taxon>
        <taxon>Gammaproteobacteria</taxon>
        <taxon>Pasteurellales</taxon>
        <taxon>Pasteurellaceae</taxon>
        <taxon>Mergibacter</taxon>
    </lineage>
</organism>
<evidence type="ECO:0000256" key="6">
    <source>
        <dbReference type="ARBA" id="ARBA00022679"/>
    </source>
</evidence>
<dbReference type="InterPro" id="IPR003385">
    <property type="entry name" value="Glyco_hydro_77"/>
</dbReference>
<dbReference type="EMBL" id="CP022011">
    <property type="protein sequence ID" value="QDJ15020.1"/>
    <property type="molecule type" value="Genomic_DNA"/>
</dbReference>
<comment type="catalytic activity">
    <reaction evidence="1 10">
        <text>Transfers a segment of a (1-&gt;4)-alpha-D-glucan to a new position in an acceptor, which may be glucose or a (1-&gt;4)-alpha-D-glucan.</text>
        <dbReference type="EC" id="2.4.1.25"/>
    </reaction>
</comment>
<dbReference type="EC" id="2.4.1.25" evidence="3 10"/>
<sequence>MKNHRLKQDYQKAGINSYFYNEKGLRCYASETVKRKLLASFQQNTPEYWPDSLLPTVKIFTQNRPAYLRLTNKTGQKYHGQWQLTLEQGQIFNGKVKRNCIQLPKKLPIGYHQLSLKCQNQHYQTQIIIAPPRCYQPQEIERKQHLWGSCLQLYTLKSEQNWGIGDFNDLQHFIQHFQNVGGDFIGLNPIHSLFPANPEAASPYSPSSRKWLNIIYISVATLPEFQQSQNAQTWFHSADIQEKLHHLRKQKWIDYSQVMSLKLTGLKLAFTQFCSQPDPLRQQQYQQFILQGGESLLAQATFDALHAELSENFAEQWGWNDWEAKYHTYHADAVKQFQQQNSESIEFYRWLQWCAYQQLTDCYQLCQQLKMPIGLYRDLAVGVAPNGAETWLDPELFCLTASIGAPPDLLAPQGQNWGLAPINPHILIQRAYQPFIEMLRANMQNCGALRIDHIMSLLRLWWLNANDSAKNGAYISYPVDDLIAIIALESHRHQCLIIGEDLGTVPKAIISKLKNAGIFSYKVFYFEFDHQGESKALKDYPYQAMTTLSTHDLPTIDGYWKGYDFELGERYGIYPNPTILAQLKQDRINAKEKILAKLTQNAIPLPSEVNIQLNTDCPLIFKHQLQLYVSAVTSALFGLQPEDWLGIREPVNIPGTSNEYPNWRRRLTANLDEIFLNPEIHNFLTQINHIRKNLT</sequence>
<evidence type="ECO:0000256" key="9">
    <source>
        <dbReference type="ARBA" id="ARBA00031501"/>
    </source>
</evidence>
<dbReference type="InterPro" id="IPR017853">
    <property type="entry name" value="GH"/>
</dbReference>
<keyword evidence="7 10" id="KW-0119">Carbohydrate metabolism</keyword>
<dbReference type="SUPFAM" id="SSF51445">
    <property type="entry name" value="(Trans)glycosidases"/>
    <property type="match status" value="1"/>
</dbReference>
<keyword evidence="13" id="KW-1185">Reference proteome</keyword>
<evidence type="ECO:0000256" key="2">
    <source>
        <dbReference type="ARBA" id="ARBA00005684"/>
    </source>
</evidence>
<evidence type="ECO:0000256" key="7">
    <source>
        <dbReference type="ARBA" id="ARBA00023277"/>
    </source>
</evidence>
<dbReference type="NCBIfam" id="TIGR00217">
    <property type="entry name" value="malQ"/>
    <property type="match status" value="1"/>
</dbReference>
<evidence type="ECO:0000259" key="11">
    <source>
        <dbReference type="Pfam" id="PF21226"/>
    </source>
</evidence>
<dbReference type="Gene3D" id="3.20.20.80">
    <property type="entry name" value="Glycosidases"/>
    <property type="match status" value="1"/>
</dbReference>